<keyword evidence="1" id="KW-1133">Transmembrane helix</keyword>
<name>X1I7E3_9ZZZZ</name>
<dbReference type="EMBL" id="BARU01039177">
    <property type="protein sequence ID" value="GAH78331.1"/>
    <property type="molecule type" value="Genomic_DNA"/>
</dbReference>
<feature type="transmembrane region" description="Helical" evidence="1">
    <location>
        <begin position="128"/>
        <end position="150"/>
    </location>
</feature>
<protein>
    <submittedName>
        <fullName evidence="2">Uncharacterized protein</fullName>
    </submittedName>
</protein>
<evidence type="ECO:0000313" key="2">
    <source>
        <dbReference type="EMBL" id="GAH78331.1"/>
    </source>
</evidence>
<feature type="transmembrane region" description="Helical" evidence="1">
    <location>
        <begin position="34"/>
        <end position="55"/>
    </location>
</feature>
<sequence>MGRIALVLINSTEYIIATKIKEVMAEKKIKPVNIVFTIIFGASLIATIVLTFIFSDLQIQGLPVFVTSTLFYVAIGINVFLLLTAFETYRVEFKPTTLRIIAAIFLYILLPLISWPFILFKWHSRHNIWRILFTGFIIYILLMSFMGPYLSMLDKYRDLPPGVIDEQLIDPDWFNANFQGSAPFYIDG</sequence>
<feature type="transmembrane region" description="Helical" evidence="1">
    <location>
        <begin position="61"/>
        <end position="86"/>
    </location>
</feature>
<proteinExistence type="predicted"/>
<organism evidence="2">
    <name type="scientific">marine sediment metagenome</name>
    <dbReference type="NCBI Taxonomy" id="412755"/>
    <lineage>
        <taxon>unclassified sequences</taxon>
        <taxon>metagenomes</taxon>
        <taxon>ecological metagenomes</taxon>
    </lineage>
</organism>
<accession>X1I7E3</accession>
<keyword evidence="1" id="KW-0812">Transmembrane</keyword>
<reference evidence="2" key="1">
    <citation type="journal article" date="2014" name="Front. Microbiol.">
        <title>High frequency of phylogenetically diverse reductive dehalogenase-homologous genes in deep subseafloor sedimentary metagenomes.</title>
        <authorList>
            <person name="Kawai M."/>
            <person name="Futagami T."/>
            <person name="Toyoda A."/>
            <person name="Takaki Y."/>
            <person name="Nishi S."/>
            <person name="Hori S."/>
            <person name="Arai W."/>
            <person name="Tsubouchi T."/>
            <person name="Morono Y."/>
            <person name="Uchiyama I."/>
            <person name="Ito T."/>
            <person name="Fujiyama A."/>
            <person name="Inagaki F."/>
            <person name="Takami H."/>
        </authorList>
    </citation>
    <scope>NUCLEOTIDE SEQUENCE</scope>
    <source>
        <strain evidence="2">Expedition CK06-06</strain>
    </source>
</reference>
<comment type="caution">
    <text evidence="2">The sequence shown here is derived from an EMBL/GenBank/DDBJ whole genome shotgun (WGS) entry which is preliminary data.</text>
</comment>
<feature type="non-terminal residue" evidence="2">
    <location>
        <position position="188"/>
    </location>
</feature>
<dbReference type="AlphaFoldDB" id="X1I7E3"/>
<gene>
    <name evidence="2" type="ORF">S03H2_60759</name>
</gene>
<evidence type="ECO:0000256" key="1">
    <source>
        <dbReference type="SAM" id="Phobius"/>
    </source>
</evidence>
<feature type="transmembrane region" description="Helical" evidence="1">
    <location>
        <begin position="98"/>
        <end position="122"/>
    </location>
</feature>
<keyword evidence="1" id="KW-0472">Membrane</keyword>